<proteinExistence type="predicted"/>
<sequence>MKALSEDTNDLPVLNKGAAHVPIPPSDIYSDVKTGVKANVNSSSSYKTRVLAKFLDRSIGGNAKLKGHKSDNVVQLIRNLDDFADDYLIAASKLGVTAARFTCSTHHTFPQREGFLRQIPDVEVVLVVLICLKVTLVMTLV</sequence>
<evidence type="ECO:0000313" key="2">
    <source>
        <dbReference type="Proteomes" id="UP000754883"/>
    </source>
</evidence>
<evidence type="ECO:0000313" key="1">
    <source>
        <dbReference type="EMBL" id="CAG9986367.1"/>
    </source>
</evidence>
<dbReference type="Proteomes" id="UP000754883">
    <property type="component" value="Unassembled WGS sequence"/>
</dbReference>
<protein>
    <submittedName>
        <fullName evidence="1">Uncharacterized protein</fullName>
    </submittedName>
</protein>
<reference evidence="2" key="1">
    <citation type="submission" date="2019-06" db="EMBL/GenBank/DDBJ databases">
        <authorList>
            <person name="Broberg M."/>
        </authorList>
    </citation>
    <scope>NUCLEOTIDE SEQUENCE [LARGE SCALE GENOMIC DNA]</scope>
</reference>
<accession>A0A9N9UCT6</accession>
<gene>
    <name evidence="1" type="ORF">CBYS24578_00012644</name>
</gene>
<dbReference type="AlphaFoldDB" id="A0A9N9UCT6"/>
<reference evidence="1 2" key="2">
    <citation type="submission" date="2021-10" db="EMBL/GenBank/DDBJ databases">
        <authorList>
            <person name="Piombo E."/>
        </authorList>
    </citation>
    <scope>NUCLEOTIDE SEQUENCE [LARGE SCALE GENOMIC DNA]</scope>
</reference>
<name>A0A9N9UCT6_9HYPO</name>
<keyword evidence="2" id="KW-1185">Reference proteome</keyword>
<dbReference type="OrthoDB" id="4500473at2759"/>
<dbReference type="EMBL" id="CABFNO020001404">
    <property type="protein sequence ID" value="CAG9986367.1"/>
    <property type="molecule type" value="Genomic_DNA"/>
</dbReference>
<comment type="caution">
    <text evidence="1">The sequence shown here is derived from an EMBL/GenBank/DDBJ whole genome shotgun (WGS) entry which is preliminary data.</text>
</comment>
<organism evidence="1 2">
    <name type="scientific">Clonostachys byssicola</name>
    <dbReference type="NCBI Taxonomy" id="160290"/>
    <lineage>
        <taxon>Eukaryota</taxon>
        <taxon>Fungi</taxon>
        <taxon>Dikarya</taxon>
        <taxon>Ascomycota</taxon>
        <taxon>Pezizomycotina</taxon>
        <taxon>Sordariomycetes</taxon>
        <taxon>Hypocreomycetidae</taxon>
        <taxon>Hypocreales</taxon>
        <taxon>Bionectriaceae</taxon>
        <taxon>Clonostachys</taxon>
    </lineage>
</organism>